<reference evidence="3" key="1">
    <citation type="journal article" date="2014" name="Int. J. Syst. Evol. Microbiol.">
        <title>Complete genome sequence of Corynebacterium casei LMG S-19264T (=DSM 44701T), isolated from a smear-ripened cheese.</title>
        <authorList>
            <consortium name="US DOE Joint Genome Institute (JGI-PGF)"/>
            <person name="Walter F."/>
            <person name="Albersmeier A."/>
            <person name="Kalinowski J."/>
            <person name="Ruckert C."/>
        </authorList>
    </citation>
    <scope>NUCLEOTIDE SEQUENCE</scope>
    <source>
        <strain evidence="3">JCM 5016</strain>
    </source>
</reference>
<keyword evidence="4" id="KW-1185">Reference proteome</keyword>
<comment type="caution">
    <text evidence="3">The sequence shown here is derived from an EMBL/GenBank/DDBJ whole genome shotgun (WGS) entry which is preliminary data.</text>
</comment>
<evidence type="ECO:0000256" key="2">
    <source>
        <dbReference type="SAM" id="MobiDB-lite"/>
    </source>
</evidence>
<proteinExistence type="predicted"/>
<sequence>MTAQESPDTTAHPSSSAPGHGGKVLRWPLVAAGLGLLLVWNAFAPAERTESPGRSPAAGASAVGASTPAPSVSPTDTGPSLPRSAPRRLTIPAIAVDAPFVPLSLNGKGQLEAPPPDDRNLVGWYRDAATPGERGTAIVAGHVDTRTGPAVFVYLRLLKPGSTVEITRADGNVAVFRVDSVESFSKSDFPDERVYADARSPQLRLITCGGTYDRSVRDYTENVVVFAHLDTVRRA</sequence>
<organism evidence="3 4">
    <name type="scientific">Streptomyces echinoruber</name>
    <dbReference type="NCBI Taxonomy" id="68898"/>
    <lineage>
        <taxon>Bacteria</taxon>
        <taxon>Bacillati</taxon>
        <taxon>Actinomycetota</taxon>
        <taxon>Actinomycetes</taxon>
        <taxon>Kitasatosporales</taxon>
        <taxon>Streptomycetaceae</taxon>
        <taxon>Streptomyces</taxon>
    </lineage>
</organism>
<dbReference type="Proteomes" id="UP000623010">
    <property type="component" value="Unassembled WGS sequence"/>
</dbReference>
<protein>
    <recommendedName>
        <fullName evidence="5">Class F sortase</fullName>
    </recommendedName>
</protein>
<dbReference type="EMBL" id="BMWH01000012">
    <property type="protein sequence ID" value="GGZ91975.1"/>
    <property type="molecule type" value="Genomic_DNA"/>
</dbReference>
<dbReference type="Gene3D" id="2.40.260.10">
    <property type="entry name" value="Sortase"/>
    <property type="match status" value="1"/>
</dbReference>
<accession>A0A918RAZ1</accession>
<dbReference type="NCBIfam" id="NF033748">
    <property type="entry name" value="class_F_sortase"/>
    <property type="match status" value="1"/>
</dbReference>
<dbReference type="RefSeq" id="WP_190058196.1">
    <property type="nucleotide sequence ID" value="NZ_BMWH01000012.1"/>
</dbReference>
<feature type="compositionally biased region" description="Low complexity" evidence="2">
    <location>
        <begin position="52"/>
        <end position="75"/>
    </location>
</feature>
<name>A0A918RAZ1_9ACTN</name>
<dbReference type="AlphaFoldDB" id="A0A918RAZ1"/>
<dbReference type="InterPro" id="IPR005754">
    <property type="entry name" value="Sortase"/>
</dbReference>
<evidence type="ECO:0008006" key="5">
    <source>
        <dbReference type="Google" id="ProtNLM"/>
    </source>
</evidence>
<dbReference type="SUPFAM" id="SSF63817">
    <property type="entry name" value="Sortase"/>
    <property type="match status" value="1"/>
</dbReference>
<dbReference type="GO" id="GO:0016787">
    <property type="term" value="F:hydrolase activity"/>
    <property type="evidence" value="ECO:0007669"/>
    <property type="project" value="UniProtKB-KW"/>
</dbReference>
<feature type="region of interest" description="Disordered" evidence="2">
    <location>
        <begin position="1"/>
        <end position="21"/>
    </location>
</feature>
<reference evidence="3" key="2">
    <citation type="submission" date="2020-09" db="EMBL/GenBank/DDBJ databases">
        <authorList>
            <person name="Sun Q."/>
            <person name="Ohkuma M."/>
        </authorList>
    </citation>
    <scope>NUCLEOTIDE SEQUENCE</scope>
    <source>
        <strain evidence="3">JCM 5016</strain>
    </source>
</reference>
<evidence type="ECO:0000313" key="4">
    <source>
        <dbReference type="Proteomes" id="UP000623010"/>
    </source>
</evidence>
<gene>
    <name evidence="3" type="ORF">GCM10010389_33170</name>
</gene>
<dbReference type="Pfam" id="PF04203">
    <property type="entry name" value="Sortase"/>
    <property type="match status" value="1"/>
</dbReference>
<evidence type="ECO:0000313" key="3">
    <source>
        <dbReference type="EMBL" id="GGZ91975.1"/>
    </source>
</evidence>
<dbReference type="CDD" id="cd05829">
    <property type="entry name" value="Sortase_F"/>
    <property type="match status" value="1"/>
</dbReference>
<evidence type="ECO:0000256" key="1">
    <source>
        <dbReference type="ARBA" id="ARBA00022801"/>
    </source>
</evidence>
<dbReference type="InterPro" id="IPR023365">
    <property type="entry name" value="Sortase_dom-sf"/>
</dbReference>
<dbReference type="InterPro" id="IPR042001">
    <property type="entry name" value="Sortase_F"/>
</dbReference>
<keyword evidence="1" id="KW-0378">Hydrolase</keyword>
<feature type="region of interest" description="Disordered" evidence="2">
    <location>
        <begin position="48"/>
        <end position="85"/>
    </location>
</feature>
<feature type="compositionally biased region" description="Polar residues" evidence="2">
    <location>
        <begin position="1"/>
        <end position="17"/>
    </location>
</feature>